<accession>A0AAU9DSX5</accession>
<reference evidence="2 3" key="1">
    <citation type="journal article" date="2023" name="Microbiol. Spectr.">
        <title>Symbiosis of Carpenter Bees with Uncharacterized Lactic Acid Bacteria Showing NAD Auxotrophy.</title>
        <authorList>
            <person name="Kawasaki S."/>
            <person name="Ozawa K."/>
            <person name="Mori T."/>
            <person name="Yamamoto A."/>
            <person name="Ito M."/>
            <person name="Ohkuma M."/>
            <person name="Sakamoto M."/>
            <person name="Matsutani M."/>
        </authorList>
    </citation>
    <scope>NUCLEOTIDE SEQUENCE [LARGE SCALE GENOMIC DNA]</scope>
    <source>
        <strain evidence="2 3">XA3</strain>
    </source>
</reference>
<protein>
    <recommendedName>
        <fullName evidence="4">DUF5068 domain-containing protein</fullName>
    </recommendedName>
</protein>
<feature type="compositionally biased region" description="Basic and acidic residues" evidence="1">
    <location>
        <begin position="178"/>
        <end position="194"/>
    </location>
</feature>
<organism evidence="2 3">
    <name type="scientific">Xylocopilactobacillus apicola</name>
    <dbReference type="NCBI Taxonomy" id="2932184"/>
    <lineage>
        <taxon>Bacteria</taxon>
        <taxon>Bacillati</taxon>
        <taxon>Bacillota</taxon>
        <taxon>Bacilli</taxon>
        <taxon>Lactobacillales</taxon>
        <taxon>Lactobacillaceae</taxon>
        <taxon>Xylocopilactobacillus</taxon>
    </lineage>
</organism>
<dbReference type="KEGG" id="xap:XA3_08590"/>
<sequence length="326" mass="36842">MSVNKSKVVISSPKKKNEPTNFFAGKTYSAVYKVISKSEKDPIVTHNVTIYFKSDGTMIEKDEQINSNQKTTSQVPNKITVYSATTELNGNIVQSKTSSLVEAKYNSQKQLKANLPYDVRARGQAFNYPLRDSDPKQFLFSINDGELIGIMSDGNIVKLVKSTQRLDSLKNYAKNFGKQRDRNDLANQEAKDNSDSSQNQLVQTQENSDGVYFMFGYFSSDNDSQYTVDLKISNPTNKTQYVTLDQIIFQSSSNKYIPNANYKGQIEISAFSSKYFPAFFNQLKYDDVFGQFSIYYSTDTNPIINHNNKGKFPSNFTEGQLENSGL</sequence>
<dbReference type="AlphaFoldDB" id="A0AAU9DSX5"/>
<feature type="region of interest" description="Disordered" evidence="1">
    <location>
        <begin position="177"/>
        <end position="199"/>
    </location>
</feature>
<dbReference type="RefSeq" id="WP_317636322.1">
    <property type="nucleotide sequence ID" value="NZ_AP026802.1"/>
</dbReference>
<keyword evidence="3" id="KW-1185">Reference proteome</keyword>
<evidence type="ECO:0000313" key="2">
    <source>
        <dbReference type="EMBL" id="BDR58418.1"/>
    </source>
</evidence>
<dbReference type="Proteomes" id="UP001321861">
    <property type="component" value="Chromosome"/>
</dbReference>
<name>A0AAU9DSX5_9LACO</name>
<gene>
    <name evidence="2" type="ORF">XA3_08590</name>
</gene>
<evidence type="ECO:0000256" key="1">
    <source>
        <dbReference type="SAM" id="MobiDB-lite"/>
    </source>
</evidence>
<proteinExistence type="predicted"/>
<dbReference type="EMBL" id="AP026802">
    <property type="protein sequence ID" value="BDR58418.1"/>
    <property type="molecule type" value="Genomic_DNA"/>
</dbReference>
<evidence type="ECO:0000313" key="3">
    <source>
        <dbReference type="Proteomes" id="UP001321861"/>
    </source>
</evidence>
<evidence type="ECO:0008006" key="4">
    <source>
        <dbReference type="Google" id="ProtNLM"/>
    </source>
</evidence>